<feature type="transmembrane region" description="Helical" evidence="1">
    <location>
        <begin position="166"/>
        <end position="184"/>
    </location>
</feature>
<feature type="transmembrane region" description="Helical" evidence="1">
    <location>
        <begin position="111"/>
        <end position="129"/>
    </location>
</feature>
<evidence type="ECO:0000313" key="3">
    <source>
        <dbReference type="Proteomes" id="UP000051530"/>
    </source>
</evidence>
<proteinExistence type="predicted"/>
<feature type="transmembrane region" description="Helical" evidence="1">
    <location>
        <begin position="42"/>
        <end position="59"/>
    </location>
</feature>
<protein>
    <submittedName>
        <fullName evidence="2">Uncharacterized protein</fullName>
    </submittedName>
</protein>
<feature type="transmembrane region" description="Helical" evidence="1">
    <location>
        <begin position="134"/>
        <end position="154"/>
    </location>
</feature>
<keyword evidence="1" id="KW-0472">Membrane</keyword>
<organism evidence="2 3">
    <name type="scientific">Pseudoloma neurophilia</name>
    <dbReference type="NCBI Taxonomy" id="146866"/>
    <lineage>
        <taxon>Eukaryota</taxon>
        <taxon>Fungi</taxon>
        <taxon>Fungi incertae sedis</taxon>
        <taxon>Microsporidia</taxon>
        <taxon>Pseudoloma</taxon>
    </lineage>
</organism>
<accession>A0A0R0M081</accession>
<name>A0A0R0M081_9MICR</name>
<dbReference type="AlphaFoldDB" id="A0A0R0M081"/>
<dbReference type="EMBL" id="LGUB01000527">
    <property type="protein sequence ID" value="KRH93022.1"/>
    <property type="molecule type" value="Genomic_DNA"/>
</dbReference>
<keyword evidence="1" id="KW-1133">Transmembrane helix</keyword>
<keyword evidence="1" id="KW-0812">Transmembrane</keyword>
<dbReference type="VEuPathDB" id="MicrosporidiaDB:M153_1756000926"/>
<reference evidence="2 3" key="1">
    <citation type="submission" date="2015-07" db="EMBL/GenBank/DDBJ databases">
        <title>The genome of Pseudoloma neurophilia, a relevant intracellular parasite of the zebrafish.</title>
        <authorList>
            <person name="Ndikumana S."/>
            <person name="Pelin A."/>
            <person name="Sanders J."/>
            <person name="Corradi N."/>
        </authorList>
    </citation>
    <scope>NUCLEOTIDE SEQUENCE [LARGE SCALE GENOMIC DNA]</scope>
    <source>
        <strain evidence="2 3">MK1</strain>
    </source>
</reference>
<gene>
    <name evidence="2" type="ORF">M153_1756000926</name>
</gene>
<comment type="caution">
    <text evidence="2">The sequence shown here is derived from an EMBL/GenBank/DDBJ whole genome shotgun (WGS) entry which is preliminary data.</text>
</comment>
<evidence type="ECO:0000256" key="1">
    <source>
        <dbReference type="SAM" id="Phobius"/>
    </source>
</evidence>
<dbReference type="Proteomes" id="UP000051530">
    <property type="component" value="Unassembled WGS sequence"/>
</dbReference>
<feature type="transmembrane region" description="Helical" evidence="1">
    <location>
        <begin position="191"/>
        <end position="212"/>
    </location>
</feature>
<evidence type="ECO:0000313" key="2">
    <source>
        <dbReference type="EMBL" id="KRH93022.1"/>
    </source>
</evidence>
<keyword evidence="3" id="KW-1185">Reference proteome</keyword>
<sequence length="261" mass="29518">MKNPDKMMPTELFQDLSLKVTEIDENVEEKIGEIIEKESNTFVPLIYFIFGLYLNVVGLKTQKISICMFFILFLMFFGLDFIKGLFLKMSIDLGDLTTKMTSMMEQSIGKGLGHLVLLILISLLIIYIVKIAVWLISIGIMIAIGYFLYSTGIFLKLFEQFQIDPLVGHIILGVIFLVIVYFAYNLIQNLIFLLAFTGFGSLTCVCGADQFFNLGFGSSEFIQQLTELNFDFESATFVTWVGTGCFGLGTQLLFVFDNDKK</sequence>
<feature type="transmembrane region" description="Helical" evidence="1">
    <location>
        <begin position="237"/>
        <end position="256"/>
    </location>
</feature>
<feature type="transmembrane region" description="Helical" evidence="1">
    <location>
        <begin position="66"/>
        <end position="91"/>
    </location>
</feature>